<sequence>MFEHVVGIPSPRTPTQQNSSLSDCISVYAKHPCIFDQALSKVDRRRGRSTSTAEYRGWIKDRTATTVPRETFAWAQPDQFYNWHFIKLSAWEWN</sequence>
<accession>A0A834M3X6</accession>
<dbReference type="AlphaFoldDB" id="A0A834M3X6"/>
<gene>
    <name evidence="1" type="ORF">GWI33_020623</name>
</gene>
<evidence type="ECO:0000313" key="2">
    <source>
        <dbReference type="Proteomes" id="UP000625711"/>
    </source>
</evidence>
<keyword evidence="2" id="KW-1185">Reference proteome</keyword>
<reference evidence="1" key="1">
    <citation type="submission" date="2020-08" db="EMBL/GenBank/DDBJ databases">
        <title>Genome sequencing and assembly of the red palm weevil Rhynchophorus ferrugineus.</title>
        <authorList>
            <person name="Dias G.B."/>
            <person name="Bergman C.M."/>
            <person name="Manee M."/>
        </authorList>
    </citation>
    <scope>NUCLEOTIDE SEQUENCE</scope>
    <source>
        <strain evidence="1">AA-2017</strain>
        <tissue evidence="1">Whole larva</tissue>
    </source>
</reference>
<protein>
    <submittedName>
        <fullName evidence="1">Uncharacterized protein</fullName>
    </submittedName>
</protein>
<organism evidence="1 2">
    <name type="scientific">Rhynchophorus ferrugineus</name>
    <name type="common">Red palm weevil</name>
    <name type="synonym">Curculio ferrugineus</name>
    <dbReference type="NCBI Taxonomy" id="354439"/>
    <lineage>
        <taxon>Eukaryota</taxon>
        <taxon>Metazoa</taxon>
        <taxon>Ecdysozoa</taxon>
        <taxon>Arthropoda</taxon>
        <taxon>Hexapoda</taxon>
        <taxon>Insecta</taxon>
        <taxon>Pterygota</taxon>
        <taxon>Neoptera</taxon>
        <taxon>Endopterygota</taxon>
        <taxon>Coleoptera</taxon>
        <taxon>Polyphaga</taxon>
        <taxon>Cucujiformia</taxon>
        <taxon>Curculionidae</taxon>
        <taxon>Dryophthorinae</taxon>
        <taxon>Rhynchophorus</taxon>
    </lineage>
</organism>
<dbReference type="EMBL" id="JAACXV010014582">
    <property type="protein sequence ID" value="KAF7265875.1"/>
    <property type="molecule type" value="Genomic_DNA"/>
</dbReference>
<comment type="caution">
    <text evidence="1">The sequence shown here is derived from an EMBL/GenBank/DDBJ whole genome shotgun (WGS) entry which is preliminary data.</text>
</comment>
<name>A0A834M3X6_RHYFE</name>
<proteinExistence type="predicted"/>
<dbReference type="Proteomes" id="UP000625711">
    <property type="component" value="Unassembled WGS sequence"/>
</dbReference>
<evidence type="ECO:0000313" key="1">
    <source>
        <dbReference type="EMBL" id="KAF7265875.1"/>
    </source>
</evidence>